<feature type="compositionally biased region" description="Polar residues" evidence="1">
    <location>
        <begin position="648"/>
        <end position="671"/>
    </location>
</feature>
<feature type="compositionally biased region" description="Polar residues" evidence="1">
    <location>
        <begin position="411"/>
        <end position="431"/>
    </location>
</feature>
<feature type="region of interest" description="Disordered" evidence="1">
    <location>
        <begin position="887"/>
        <end position="931"/>
    </location>
</feature>
<feature type="compositionally biased region" description="Polar residues" evidence="1">
    <location>
        <begin position="553"/>
        <end position="587"/>
    </location>
</feature>
<sequence length="1081" mass="122482">MRPKRENEYAFSVVQFIELPFKGIDDYVCVPYTWLIMHTPSEQRAVVAYPKDEDPFDTRDRVKRKERYNDEWDFYMTVVKHESNSYSDAEFWIATRNDYGPLVEKESEVTELQPKSSVNKKLRSANQNHVSKFNDYFRKPLPRISIKRLTTSESKKKINEKRLKLDESAQSPNTVVNDTKVEPGSSKRKQSVIIQDNQSMECSQAEESSVASNADKSTEARSKTPSTEQTEQASFSPARDVDKRTEAININDEDHSHRFKKPDNSSSNTTDVSITAAKPSTTAEQSTQPNQYNHEEYTPDQSSFSNFQPQIVSVQSLANVEDHKLLVNEVSSQKRSSSHEGLDSLKISTHLYSQMNEDRRLIPNQKTIEKRLAPTKMERNLAVATQNPSNSIDQTRHLSTSSIEQPPVVIQNQSQNNPQVSRTHTGNSRDQTAPPRSIGMISQEIHGPRINFKTSNDLASVDSRNVLQSVNNAAATSQQLSSLYHKLSSYIPPSDRQQNSVAHEEYYPHFYQSQHLPTNQDNFQQEQLRGVTESNTYDHRSTSHTINMRIPSMRQNSTHLSNPTDHTPELAQQRQMQPNQLDSQQKPQRPKLRIGISIKPKDRKQMPPCQGVTKKTTPHIQTNVLNSIRQAISTTHNNFLLNNSQMQIRRSPRSTETVNLTTSPQNITASETSDRQKTEMYSHPIDHLHRMQYKSGRALEFHNRCTQEQFVDQSTRTNSKTKRIHLIDDAERSPVTESHLNVINNACQPGECMLDETLSPHHAVTADSDAVTDQEDISDHEMSTNESPVKTKNNVHITTNDFSCGSADKSTVAQNFTPKNQQMNPKFILEQQMLDNFATLFIQMGSTLRHTTDMYNTLRSSIHDTAQTYKKLLGAVEQFNTAGNAATIASPSSNLRPESPRSSEAKHTKITASASSSNQDQHSNDGANITPEKKHNKLYRFVLPPEYDAYNTRWTLKYQTNLPGLVELMPQSGVYISSGDLLYCQQVSKDCNSLAALLLPQVFSRNALSVCSSMSEKAQAANNVGSSIRPDLDDHACSVLINFVLEHGLKRGWNTDLQPILRTLHCQMEEIRFKYGVMVEC</sequence>
<evidence type="ECO:0000259" key="2">
    <source>
        <dbReference type="PROSITE" id="PS51457"/>
    </source>
</evidence>
<organism evidence="3">
    <name type="scientific">Cotesia sesamiae Kitale bracovirus</name>
    <dbReference type="NCBI Taxonomy" id="452648"/>
    <lineage>
        <taxon>Viruses</taxon>
        <taxon>Viruses incertae sedis</taxon>
        <taxon>Polydnaviriformidae</taxon>
        <taxon>Bracoviriform</taxon>
        <taxon>Cotesia sesamiae bracovirus</taxon>
    </lineage>
</organism>
<dbReference type="Pfam" id="PF10523">
    <property type="entry name" value="BEN"/>
    <property type="match status" value="1"/>
</dbReference>
<evidence type="ECO:0000313" key="3">
    <source>
        <dbReference type="EMBL" id="CCQ19260.1"/>
    </source>
</evidence>
<feature type="region of interest" description="Disordered" evidence="1">
    <location>
        <begin position="532"/>
        <end position="615"/>
    </location>
</feature>
<dbReference type="EMBL" id="HF562928">
    <property type="protein sequence ID" value="CCQ19260.1"/>
    <property type="molecule type" value="Genomic_DNA"/>
</dbReference>
<feature type="compositionally biased region" description="Basic and acidic residues" evidence="1">
    <location>
        <begin position="239"/>
        <end position="256"/>
    </location>
</feature>
<feature type="compositionally biased region" description="Polar residues" evidence="1">
    <location>
        <begin position="910"/>
        <end position="927"/>
    </location>
</feature>
<feature type="domain" description="BEN" evidence="2">
    <location>
        <begin position="971"/>
        <end position="1081"/>
    </location>
</feature>
<evidence type="ECO:0000256" key="1">
    <source>
        <dbReference type="SAM" id="MobiDB-lite"/>
    </source>
</evidence>
<gene>
    <name evidence="3" type="primary">ben</name>
    <name evidence="3" type="ORF">CSKBV_33.5</name>
</gene>
<dbReference type="PROSITE" id="PS51457">
    <property type="entry name" value="BEN"/>
    <property type="match status" value="1"/>
</dbReference>
<feature type="region of interest" description="Disordered" evidence="1">
    <location>
        <begin position="648"/>
        <end position="677"/>
    </location>
</feature>
<feature type="region of interest" description="Disordered" evidence="1">
    <location>
        <begin position="160"/>
        <end position="303"/>
    </location>
</feature>
<feature type="compositionally biased region" description="Polar residues" evidence="1">
    <location>
        <begin position="264"/>
        <end position="292"/>
    </location>
</feature>
<feature type="compositionally biased region" description="Polar residues" evidence="1">
    <location>
        <begin position="887"/>
        <end position="897"/>
    </location>
</feature>
<proteinExistence type="predicted"/>
<accession>S0DJ77</accession>
<dbReference type="InterPro" id="IPR018379">
    <property type="entry name" value="BEN_domain"/>
</dbReference>
<protein>
    <submittedName>
        <fullName evidence="3">BEN domain protein</fullName>
    </submittedName>
</protein>
<dbReference type="GO" id="GO:0003677">
    <property type="term" value="F:DNA binding"/>
    <property type="evidence" value="ECO:0007669"/>
    <property type="project" value="InterPro"/>
</dbReference>
<feature type="compositionally biased region" description="Polar residues" evidence="1">
    <location>
        <begin position="168"/>
        <end position="177"/>
    </location>
</feature>
<name>S0DJ77_9VIRU</name>
<reference evidence="3" key="1">
    <citation type="journal article" date="2013" name="PLoS ONE">
        <title>Adaptive selection on bracovirus genomes drives the specialization of cotesia parasitoid wasps.</title>
        <authorList>
            <person name="Jancek S."/>
            <person name="Bezier A."/>
            <person name="Gayral P."/>
            <person name="Paillusson C."/>
            <person name="Kaiser L."/>
            <person name="Dupas S."/>
            <person name="Le Ru B.P."/>
            <person name="Barbe V."/>
            <person name="Periquet G."/>
            <person name="Drezen J.-M."/>
            <person name="Herniou E.A."/>
        </authorList>
    </citation>
    <scope>NUCLEOTIDE SEQUENCE</scope>
    <source>
        <strain evidence="3">Kitale</strain>
    </source>
</reference>
<feature type="compositionally biased region" description="Polar residues" evidence="1">
    <location>
        <begin position="192"/>
        <end position="215"/>
    </location>
</feature>
<feature type="compositionally biased region" description="Polar residues" evidence="1">
    <location>
        <begin position="223"/>
        <end position="235"/>
    </location>
</feature>
<feature type="region of interest" description="Disordered" evidence="1">
    <location>
        <begin position="382"/>
        <end position="401"/>
    </location>
</feature>
<feature type="compositionally biased region" description="Basic and acidic residues" evidence="1">
    <location>
        <begin position="898"/>
        <end position="907"/>
    </location>
</feature>
<feature type="region of interest" description="Disordered" evidence="1">
    <location>
        <begin position="411"/>
        <end position="436"/>
    </location>
</feature>
<feature type="compositionally biased region" description="Polar residues" evidence="1">
    <location>
        <begin position="383"/>
        <end position="401"/>
    </location>
</feature>